<keyword evidence="13" id="KW-1185">Reference proteome</keyword>
<sequence>MVNVFVLLNLVLIIIIIQTTVSGQGYTTVCDNKVLTNEDDTGGMCYEVYTGQNYTWDDANTQCTDNGGRLAKIFNEGISIEIDRIIQGNSSSTSIRYWIGLSRENSTSVFQWSDGTSLDYENWRDNHPLGGNNCVSVRDNSRDWVSSNCSAELSYICEKDVCEGWRVRNGICYKLFNRVATSAGSVGYCESQNAYSVELPNIYVFNAITGIIGTHICQFGLRTNSSNYFWRIGDFPLGNDAPPINVRNEYGVIGQGLEDRWGFESGNGGRRVICMIGPLTLEAPIQMCNDTPADTLVYDGICYTRIMKVTLSIDVATLTCNNYNGTLYKFSNIAANIELRNRFGSGSDLVIQNPELYDRFVPQVGYFNLYTTRLDPNYPSDRDCRIIDSNGEMQVTASANCNGLVNYICLTGVGVFPTKTTTTTTTTTIITTTPTPTKDPTITIIMNETVNCYVLSTNSSLCMELEELLSISTVSNSEVAFLLKREDILENLLTRLNVSPGVTLEVLAESIVLVIVRLEAESNTGVSVGNNTIQTNLKSFKATDTTLIILSEIYNEKNELANNSVSIVSDLITIQANSQLIGNLTIEYSFTDEAQKLLVFEKSRVQCVFLTKDGTWSTEGITTLIKRDGNGSVECITAHLTTFALLVSTATQCELQISEISNLLLQITSYTFLSISLIFLLTSLFIFIFSGKRFFRLDINVLHFNHTLSILLAIFLFIFGAEAFAEHPAVCTIVAFMLHFLWINVFLSSLGIAILLIYSIWIVGLKTPRKLSPFLIPICWSVSFTWACVWIIYGKFVGLGYLDSQIEYDRTDNECGDSCFISTRANLIWTFLVPIFVVLFVNIIILILVLIKIRIGLKRKYEMESELIRLRKLALGAIVLVPTLSLPFIMSLPLAFSRFYPDNVHVSTIFLWVYVFSTTPIGIIHFFLVTFRIPQARIPRVFTRTKSSQAKSPVTTSVGDSKSTLQKSNEPCKPLKLNLIRPASKDDSILAYKNNHN</sequence>
<feature type="transmembrane region" description="Helical" evidence="7">
    <location>
        <begin position="774"/>
        <end position="793"/>
    </location>
</feature>
<feature type="transmembrane region" description="Helical" evidence="7">
    <location>
        <begin position="741"/>
        <end position="762"/>
    </location>
</feature>
<dbReference type="GO" id="GO:0007166">
    <property type="term" value="P:cell surface receptor signaling pathway"/>
    <property type="evidence" value="ECO:0007669"/>
    <property type="project" value="InterPro"/>
</dbReference>
<feature type="domain" description="G-protein coupled receptors family 2 profile 2" evidence="11">
    <location>
        <begin position="665"/>
        <end position="933"/>
    </location>
</feature>
<evidence type="ECO:0000256" key="6">
    <source>
        <dbReference type="SAM" id="MobiDB-lite"/>
    </source>
</evidence>
<evidence type="ECO:0000313" key="13">
    <source>
        <dbReference type="Proteomes" id="UP001165289"/>
    </source>
</evidence>
<evidence type="ECO:0000256" key="7">
    <source>
        <dbReference type="SAM" id="Phobius"/>
    </source>
</evidence>
<dbReference type="InterPro" id="IPR001304">
    <property type="entry name" value="C-type_lectin-like"/>
</dbReference>
<feature type="domain" description="GAIN-B" evidence="10">
    <location>
        <begin position="488"/>
        <end position="653"/>
    </location>
</feature>
<dbReference type="InterPro" id="IPR016187">
    <property type="entry name" value="CTDL_fold"/>
</dbReference>
<keyword evidence="5" id="KW-1015">Disulfide bond</keyword>
<feature type="region of interest" description="Disordered" evidence="6">
    <location>
        <begin position="951"/>
        <end position="970"/>
    </location>
</feature>
<dbReference type="SMART" id="SM00303">
    <property type="entry name" value="GPS"/>
    <property type="match status" value="1"/>
</dbReference>
<dbReference type="SUPFAM" id="SSF56436">
    <property type="entry name" value="C-type lectin-like"/>
    <property type="match status" value="3"/>
</dbReference>
<dbReference type="CDD" id="cd00037">
    <property type="entry name" value="CLECT"/>
    <property type="match status" value="1"/>
</dbReference>
<feature type="transmembrane region" description="Helical" evidence="7">
    <location>
        <begin position="873"/>
        <end position="897"/>
    </location>
</feature>
<comment type="caution">
    <text evidence="12">The sequence shown here is derived from an EMBL/GenBank/DDBJ whole genome shotgun (WGS) entry which is preliminary data.</text>
</comment>
<dbReference type="PROSITE" id="PS00615">
    <property type="entry name" value="C_TYPE_LECTIN_1"/>
    <property type="match status" value="1"/>
</dbReference>
<feature type="compositionally biased region" description="Polar residues" evidence="6">
    <location>
        <begin position="951"/>
        <end position="969"/>
    </location>
</feature>
<evidence type="ECO:0000313" key="12">
    <source>
        <dbReference type="EMBL" id="KAI6655968.1"/>
    </source>
</evidence>
<dbReference type="InterPro" id="IPR057244">
    <property type="entry name" value="GAIN_B"/>
</dbReference>
<feature type="signal peptide" evidence="8">
    <location>
        <begin position="1"/>
        <end position="22"/>
    </location>
</feature>
<dbReference type="AlphaFoldDB" id="A0AAV7K454"/>
<keyword evidence="4 7" id="KW-0472">Membrane</keyword>
<protein>
    <submittedName>
        <fullName evidence="12">Lymphocyte antigen 75</fullName>
    </submittedName>
</protein>
<organism evidence="12 13">
    <name type="scientific">Oopsacas minuta</name>
    <dbReference type="NCBI Taxonomy" id="111878"/>
    <lineage>
        <taxon>Eukaryota</taxon>
        <taxon>Metazoa</taxon>
        <taxon>Porifera</taxon>
        <taxon>Hexactinellida</taxon>
        <taxon>Hexasterophora</taxon>
        <taxon>Lyssacinosida</taxon>
        <taxon>Leucopsacidae</taxon>
        <taxon>Oopsacas</taxon>
    </lineage>
</organism>
<dbReference type="GO" id="GO:0004930">
    <property type="term" value="F:G protein-coupled receptor activity"/>
    <property type="evidence" value="ECO:0007669"/>
    <property type="project" value="InterPro"/>
</dbReference>
<dbReference type="PROSITE" id="PS50221">
    <property type="entry name" value="GAIN_B"/>
    <property type="match status" value="1"/>
</dbReference>
<reference evidence="12 13" key="1">
    <citation type="journal article" date="2023" name="BMC Biol.">
        <title>The compact genome of the sponge Oopsacas minuta (Hexactinellida) is lacking key metazoan core genes.</title>
        <authorList>
            <person name="Santini S."/>
            <person name="Schenkelaars Q."/>
            <person name="Jourda C."/>
            <person name="Duchesne M."/>
            <person name="Belahbib H."/>
            <person name="Rocher C."/>
            <person name="Selva M."/>
            <person name="Riesgo A."/>
            <person name="Vervoort M."/>
            <person name="Leys S.P."/>
            <person name="Kodjabachian L."/>
            <person name="Le Bivic A."/>
            <person name="Borchiellini C."/>
            <person name="Claverie J.M."/>
            <person name="Renard E."/>
        </authorList>
    </citation>
    <scope>NUCLEOTIDE SEQUENCE [LARGE SCALE GENOMIC DNA]</scope>
    <source>
        <strain evidence="12">SPO-2</strain>
    </source>
</reference>
<evidence type="ECO:0000256" key="2">
    <source>
        <dbReference type="ARBA" id="ARBA00022692"/>
    </source>
</evidence>
<dbReference type="SMART" id="SM00034">
    <property type="entry name" value="CLECT"/>
    <property type="match status" value="2"/>
</dbReference>
<accession>A0AAV7K454</accession>
<evidence type="ECO:0000256" key="4">
    <source>
        <dbReference type="ARBA" id="ARBA00023136"/>
    </source>
</evidence>
<evidence type="ECO:0000259" key="9">
    <source>
        <dbReference type="PROSITE" id="PS50041"/>
    </source>
</evidence>
<feature type="transmembrane region" description="Helical" evidence="7">
    <location>
        <begin position="663"/>
        <end position="689"/>
    </location>
</feature>
<dbReference type="PROSITE" id="PS50261">
    <property type="entry name" value="G_PROTEIN_RECEP_F2_4"/>
    <property type="match status" value="1"/>
</dbReference>
<dbReference type="InterPro" id="IPR017981">
    <property type="entry name" value="GPCR_2-like_7TM"/>
</dbReference>
<proteinExistence type="predicted"/>
<feature type="transmembrane region" description="Helical" evidence="7">
    <location>
        <begin position="827"/>
        <end position="853"/>
    </location>
</feature>
<evidence type="ECO:0000259" key="11">
    <source>
        <dbReference type="PROSITE" id="PS50261"/>
    </source>
</evidence>
<dbReference type="Pfam" id="PF01825">
    <property type="entry name" value="GPS"/>
    <property type="match status" value="1"/>
</dbReference>
<evidence type="ECO:0000256" key="3">
    <source>
        <dbReference type="ARBA" id="ARBA00022989"/>
    </source>
</evidence>
<keyword evidence="2 7" id="KW-0812">Transmembrane</keyword>
<dbReference type="Pfam" id="PF00002">
    <property type="entry name" value="7tm_2"/>
    <property type="match status" value="1"/>
</dbReference>
<dbReference type="Proteomes" id="UP001165289">
    <property type="component" value="Unassembled WGS sequence"/>
</dbReference>
<dbReference type="InterPro" id="IPR000832">
    <property type="entry name" value="GPCR_2_secretin-like"/>
</dbReference>
<dbReference type="Gene3D" id="3.10.100.10">
    <property type="entry name" value="Mannose-Binding Protein A, subunit A"/>
    <property type="match status" value="1"/>
</dbReference>
<evidence type="ECO:0000259" key="10">
    <source>
        <dbReference type="PROSITE" id="PS50221"/>
    </source>
</evidence>
<dbReference type="InterPro" id="IPR000203">
    <property type="entry name" value="GPS"/>
</dbReference>
<evidence type="ECO:0000256" key="8">
    <source>
        <dbReference type="SAM" id="SignalP"/>
    </source>
</evidence>
<name>A0AAV7K454_9METZ</name>
<feature type="transmembrane region" description="Helical" evidence="7">
    <location>
        <begin position="909"/>
        <end position="931"/>
    </location>
</feature>
<dbReference type="GO" id="GO:0005886">
    <property type="term" value="C:plasma membrane"/>
    <property type="evidence" value="ECO:0007669"/>
    <property type="project" value="TreeGrafter"/>
</dbReference>
<dbReference type="PANTHER" id="PTHR12011:SF347">
    <property type="entry name" value="FI21270P1-RELATED"/>
    <property type="match status" value="1"/>
</dbReference>
<dbReference type="InterPro" id="IPR016186">
    <property type="entry name" value="C-type_lectin-like/link_sf"/>
</dbReference>
<gene>
    <name evidence="12" type="ORF">LOD99_1702</name>
</gene>
<evidence type="ECO:0000256" key="5">
    <source>
        <dbReference type="ARBA" id="ARBA00023157"/>
    </source>
</evidence>
<comment type="subcellular location">
    <subcellularLocation>
        <location evidence="1">Membrane</location>
        <topology evidence="1">Multi-pass membrane protein</topology>
    </subcellularLocation>
</comment>
<dbReference type="Gene3D" id="1.20.1070.10">
    <property type="entry name" value="Rhodopsin 7-helix transmembrane proteins"/>
    <property type="match status" value="1"/>
</dbReference>
<feature type="domain" description="C-type lectin" evidence="9">
    <location>
        <begin position="41"/>
        <end position="158"/>
    </location>
</feature>
<dbReference type="InterPro" id="IPR018378">
    <property type="entry name" value="C-type_lectin_CS"/>
</dbReference>
<keyword evidence="3 7" id="KW-1133">Transmembrane helix</keyword>
<dbReference type="InterPro" id="IPR046338">
    <property type="entry name" value="GAIN_dom_sf"/>
</dbReference>
<evidence type="ECO:0000256" key="1">
    <source>
        <dbReference type="ARBA" id="ARBA00004141"/>
    </source>
</evidence>
<feature type="chain" id="PRO_5043922216" evidence="8">
    <location>
        <begin position="23"/>
        <end position="997"/>
    </location>
</feature>
<keyword evidence="8" id="KW-0732">Signal</keyword>
<dbReference type="PANTHER" id="PTHR12011">
    <property type="entry name" value="ADHESION G-PROTEIN COUPLED RECEPTOR"/>
    <property type="match status" value="1"/>
</dbReference>
<dbReference type="PROSITE" id="PS50041">
    <property type="entry name" value="C_TYPE_LECTIN_2"/>
    <property type="match status" value="1"/>
</dbReference>
<dbReference type="EMBL" id="JAKMXF010000166">
    <property type="protein sequence ID" value="KAI6655968.1"/>
    <property type="molecule type" value="Genomic_DNA"/>
</dbReference>
<dbReference type="Pfam" id="PF00059">
    <property type="entry name" value="Lectin_C"/>
    <property type="match status" value="1"/>
</dbReference>
<feature type="transmembrane region" description="Helical" evidence="7">
    <location>
        <begin position="701"/>
        <end position="721"/>
    </location>
</feature>
<dbReference type="Gene3D" id="2.60.220.50">
    <property type="match status" value="1"/>
</dbReference>